<comment type="caution">
    <text evidence="1">The sequence shown here is derived from an EMBL/GenBank/DDBJ whole genome shotgun (WGS) entry which is preliminary data.</text>
</comment>
<evidence type="ECO:0000313" key="1">
    <source>
        <dbReference type="EMBL" id="KAH9485690.1"/>
    </source>
</evidence>
<keyword evidence="2" id="KW-1185">Reference proteome</keyword>
<gene>
    <name evidence="1" type="ORF">JR316_0002600</name>
</gene>
<dbReference type="EMBL" id="JAFIQS020000002">
    <property type="protein sequence ID" value="KAH9485690.1"/>
    <property type="molecule type" value="Genomic_DNA"/>
</dbReference>
<name>A0ACB8HEW6_PSICU</name>
<proteinExistence type="predicted"/>
<sequence length="563" mass="60319">MSGYSFMQIFGQVMESQPSELQDDDDKSCPSAELTTNYPARIFRDLEGLGIAGFFQNLLSNLPLAATARVDGLTVQTVQGPVSGTLVSQNVRQFLGVPYAVAQRWEAPANPPNRTSVFKASNFSATCPQNLTPIFKEALVLAGGQGIDIPESEDCLTVNIWAPSIKRQQQTAVLVWIYGGGFQFGSVKSNLPQYSGENFVNDHDDITVVTFNYRLNIFGQPNSPQLANTTSSQNFGLLDINAAIHWVHANIGAFGGDPDRITIFGQSAGGLAVDAYTYAHPNDTVVKGAIEQSGNLGFATSGFIASSTIDGTWNTLASSVGCGNVSDSAQLACMKAVPFRTLRDVVSESGLTFNLLFDNITIFSDIQERAKAGNFLQVPLLGGSTLNEANVLTVAADVAGLSPPTSPFVSEVVSDVQTQVNWTCPAGSAAQDRVNAGVPTWRYQYQAVFSNISPRPDLGSYHLSEIPIVFGTYKTVNPSIPVTPNERALSKYIQGAWVAFAKNPRRGLIDYGWPLYNATTNSTVVLGNFMNSTGTVFTKGATLDSTCGSVTQLLDFAAFVTQV</sequence>
<protein>
    <submittedName>
        <fullName evidence="1">Para-nitrobenzyl esterase</fullName>
    </submittedName>
</protein>
<reference evidence="1" key="1">
    <citation type="submission" date="2021-10" db="EMBL/GenBank/DDBJ databases">
        <title>Psilocybe cubensis genome.</title>
        <authorList>
            <person name="Mckernan K.J."/>
            <person name="Crawford S."/>
            <person name="Trippe A."/>
            <person name="Kane L.T."/>
            <person name="Mclaughlin S."/>
        </authorList>
    </citation>
    <scope>NUCLEOTIDE SEQUENCE</scope>
    <source>
        <strain evidence="1">MGC-MH-2018</strain>
    </source>
</reference>
<dbReference type="Proteomes" id="UP000664032">
    <property type="component" value="Unassembled WGS sequence"/>
</dbReference>
<evidence type="ECO:0000313" key="2">
    <source>
        <dbReference type="Proteomes" id="UP000664032"/>
    </source>
</evidence>
<accession>A0ACB8HEW6</accession>
<organism evidence="1 2">
    <name type="scientific">Psilocybe cubensis</name>
    <name type="common">Psychedelic mushroom</name>
    <name type="synonym">Stropharia cubensis</name>
    <dbReference type="NCBI Taxonomy" id="181762"/>
    <lineage>
        <taxon>Eukaryota</taxon>
        <taxon>Fungi</taxon>
        <taxon>Dikarya</taxon>
        <taxon>Basidiomycota</taxon>
        <taxon>Agaricomycotina</taxon>
        <taxon>Agaricomycetes</taxon>
        <taxon>Agaricomycetidae</taxon>
        <taxon>Agaricales</taxon>
        <taxon>Agaricineae</taxon>
        <taxon>Strophariaceae</taxon>
        <taxon>Psilocybe</taxon>
    </lineage>
</organism>